<evidence type="ECO:0000313" key="2">
    <source>
        <dbReference type="EnsemblMetazoa" id="CLYHEMP001987.1"/>
    </source>
</evidence>
<dbReference type="AlphaFoldDB" id="A0A7M5UNI7"/>
<protein>
    <recommendedName>
        <fullName evidence="1">DUF5641 domain-containing protein</fullName>
    </recommendedName>
</protein>
<dbReference type="OrthoDB" id="5986643at2759"/>
<proteinExistence type="predicted"/>
<name>A0A7M5UNI7_9CNID</name>
<reference evidence="2" key="1">
    <citation type="submission" date="2021-01" db="UniProtKB">
        <authorList>
            <consortium name="EnsemblMetazoa"/>
        </authorList>
    </citation>
    <scope>IDENTIFICATION</scope>
</reference>
<dbReference type="InterPro" id="IPR040676">
    <property type="entry name" value="DUF5641"/>
</dbReference>
<evidence type="ECO:0000259" key="1">
    <source>
        <dbReference type="Pfam" id="PF18701"/>
    </source>
</evidence>
<accession>A0A7M5UNI7</accession>
<keyword evidence="3" id="KW-1185">Reference proteome</keyword>
<dbReference type="Proteomes" id="UP000594262">
    <property type="component" value="Unplaced"/>
</dbReference>
<dbReference type="EnsemblMetazoa" id="CLYHEMT001987.1">
    <property type="protein sequence ID" value="CLYHEMP001987.1"/>
    <property type="gene ID" value="CLYHEMG001987"/>
</dbReference>
<evidence type="ECO:0000313" key="3">
    <source>
        <dbReference type="Proteomes" id="UP000594262"/>
    </source>
</evidence>
<sequence>AWFEVWLSTHVPKLLSQEKWFTSDGQPSKGDIVLFLKHDSNINNTYQYGMIDSVHKGKDDVIRQATVKYKNHQEQAFRLTKRAIRSLVLIRSFDEIDIMKELGTMAALADSRFHWSN</sequence>
<organism evidence="2 3">
    <name type="scientific">Clytia hemisphaerica</name>
    <dbReference type="NCBI Taxonomy" id="252671"/>
    <lineage>
        <taxon>Eukaryota</taxon>
        <taxon>Metazoa</taxon>
        <taxon>Cnidaria</taxon>
        <taxon>Hydrozoa</taxon>
        <taxon>Hydroidolina</taxon>
        <taxon>Leptothecata</taxon>
        <taxon>Obeliida</taxon>
        <taxon>Clytiidae</taxon>
        <taxon>Clytia</taxon>
    </lineage>
</organism>
<dbReference type="Pfam" id="PF18701">
    <property type="entry name" value="DUF5641"/>
    <property type="match status" value="1"/>
</dbReference>
<feature type="domain" description="DUF5641" evidence="1">
    <location>
        <begin position="3"/>
        <end position="88"/>
    </location>
</feature>